<evidence type="ECO:0000259" key="2">
    <source>
        <dbReference type="Pfam" id="PF13360"/>
    </source>
</evidence>
<dbReference type="Proteomes" id="UP001145087">
    <property type="component" value="Unassembled WGS sequence"/>
</dbReference>
<feature type="chain" id="PRO_5040942216" evidence="1">
    <location>
        <begin position="21"/>
        <end position="424"/>
    </location>
</feature>
<feature type="domain" description="Pyrrolo-quinoline quinone repeat" evidence="2">
    <location>
        <begin position="103"/>
        <end position="348"/>
    </location>
</feature>
<keyword evidence="4" id="KW-1185">Reference proteome</keyword>
<proteinExistence type="predicted"/>
<dbReference type="Gene3D" id="2.130.10.10">
    <property type="entry name" value="YVTN repeat-like/Quinoprotein amine dehydrogenase"/>
    <property type="match status" value="1"/>
</dbReference>
<protein>
    <submittedName>
        <fullName evidence="3">PQQ-binding-like beta-propeller repeat protein</fullName>
    </submittedName>
</protein>
<dbReference type="PANTHER" id="PTHR34512">
    <property type="entry name" value="CELL SURFACE PROTEIN"/>
    <property type="match status" value="1"/>
</dbReference>
<dbReference type="InterPro" id="IPR018391">
    <property type="entry name" value="PQQ_b-propeller_rpt"/>
</dbReference>
<organism evidence="3 4">
    <name type="scientific">Draconibacterium aestuarii</name>
    <dbReference type="NCBI Taxonomy" id="2998507"/>
    <lineage>
        <taxon>Bacteria</taxon>
        <taxon>Pseudomonadati</taxon>
        <taxon>Bacteroidota</taxon>
        <taxon>Bacteroidia</taxon>
        <taxon>Marinilabiliales</taxon>
        <taxon>Prolixibacteraceae</taxon>
        <taxon>Draconibacterium</taxon>
    </lineage>
</organism>
<dbReference type="EMBL" id="JAPOHD010000007">
    <property type="protein sequence ID" value="MCY1719456.1"/>
    <property type="molecule type" value="Genomic_DNA"/>
</dbReference>
<accession>A0A9X3F5Q8</accession>
<feature type="signal peptide" evidence="1">
    <location>
        <begin position="1"/>
        <end position="20"/>
    </location>
</feature>
<dbReference type="InterPro" id="IPR011047">
    <property type="entry name" value="Quinoprotein_ADH-like_sf"/>
</dbReference>
<comment type="caution">
    <text evidence="3">The sequence shown here is derived from an EMBL/GenBank/DDBJ whole genome shotgun (WGS) entry which is preliminary data.</text>
</comment>
<dbReference type="InterPro" id="IPR015943">
    <property type="entry name" value="WD40/YVTN_repeat-like_dom_sf"/>
</dbReference>
<name>A0A9X3F5Q8_9BACT</name>
<evidence type="ECO:0000256" key="1">
    <source>
        <dbReference type="SAM" id="SignalP"/>
    </source>
</evidence>
<dbReference type="Pfam" id="PF13360">
    <property type="entry name" value="PQQ_2"/>
    <property type="match status" value="1"/>
</dbReference>
<dbReference type="PANTHER" id="PTHR34512:SF30">
    <property type="entry name" value="OUTER MEMBRANE PROTEIN ASSEMBLY FACTOR BAMB"/>
    <property type="match status" value="1"/>
</dbReference>
<evidence type="ECO:0000313" key="3">
    <source>
        <dbReference type="EMBL" id="MCY1719456.1"/>
    </source>
</evidence>
<dbReference type="InterPro" id="IPR002372">
    <property type="entry name" value="PQQ_rpt_dom"/>
</dbReference>
<dbReference type="RefSeq" id="WP_343331793.1">
    <property type="nucleotide sequence ID" value="NZ_JAPOHD010000007.1"/>
</dbReference>
<dbReference type="SUPFAM" id="SSF50998">
    <property type="entry name" value="Quinoprotein alcohol dehydrogenase-like"/>
    <property type="match status" value="1"/>
</dbReference>
<dbReference type="SMART" id="SM00564">
    <property type="entry name" value="PQQ"/>
    <property type="match status" value="3"/>
</dbReference>
<sequence>MNKAKLVLPQLTSVILIAFAVSTFFPACTTKTTTDKKTETAQWRGINRDGIYNETGLLNVWNENGPELLWSYVGIGKGYASPAIADNKLFVNGEQDSSSFLFAFDLLGNLLWKAPNGREFMGDGFSATYPGSRSTPTVVDNLVYTTSGKGRIACFETSTGTERWAVDIVNELGGLYSYFGYSESVLIDNDKLFCFPGGNKNNTVALNRFTGEIEWSVKAMQDTFSYCSPILVKLAERKVVVTTSRHYLYTLNSETGEVLDSYLIDHYKYDGEHCNSPLYVNGNIYFVGNEENDGAIKLELTQNGKLNALWQNKTIKNNFNGYVKIDNHLFTMVKGNWLKALDDETGEVTDSVKAATGSIIYADNKFICYGMNGDVSLITFNNNQFENKSTFKVQQGSGHHFAHPVLADGVLYIRHGDTLLAYKI</sequence>
<dbReference type="AlphaFoldDB" id="A0A9X3F5Q8"/>
<reference evidence="3" key="1">
    <citation type="submission" date="2022-11" db="EMBL/GenBank/DDBJ databases">
        <title>Marilongibacter aestuarii gen. nov., sp. nov., isolated from tidal flat sediment.</title>
        <authorList>
            <person name="Jiayan W."/>
        </authorList>
    </citation>
    <scope>NUCLEOTIDE SEQUENCE</scope>
    <source>
        <strain evidence="3">Z1-6</strain>
    </source>
</reference>
<evidence type="ECO:0000313" key="4">
    <source>
        <dbReference type="Proteomes" id="UP001145087"/>
    </source>
</evidence>
<gene>
    <name evidence="3" type="ORF">OU798_03835</name>
</gene>
<keyword evidence="1" id="KW-0732">Signal</keyword>